<sequence>MSTTRYKDPIPEDVCIFTTLDEAAKIQTAHPYAIFYPENNGHYAKNLDGTVVAVASDEMFATTDAATTRFYIPLLKGATVVDTDHDLPEFTAAYLHVNLETTIGGYTINEPNGLILAYIEDNPSKEMDK</sequence>
<dbReference type="EMBL" id="ML735778">
    <property type="protein sequence ID" value="KAE8414809.1"/>
    <property type="molecule type" value="Genomic_DNA"/>
</dbReference>
<gene>
    <name evidence="1" type="ORF">BDV36DRAFT_298644</name>
</gene>
<proteinExistence type="predicted"/>
<accession>A0ABQ6WCC6</accession>
<name>A0ABQ6WCC6_9EURO</name>
<protein>
    <submittedName>
        <fullName evidence="1">Uncharacterized protein</fullName>
    </submittedName>
</protein>
<dbReference type="Proteomes" id="UP000325395">
    <property type="component" value="Unassembled WGS sequence"/>
</dbReference>
<keyword evidence="2" id="KW-1185">Reference proteome</keyword>
<evidence type="ECO:0000313" key="2">
    <source>
        <dbReference type="Proteomes" id="UP000325395"/>
    </source>
</evidence>
<reference evidence="1 2" key="1">
    <citation type="submission" date="2019-04" db="EMBL/GenBank/DDBJ databases">
        <authorList>
            <consortium name="DOE Joint Genome Institute"/>
            <person name="Mondo S."/>
            <person name="Kjaerbolling I."/>
            <person name="Vesth T."/>
            <person name="Frisvad J.C."/>
            <person name="Nybo J.L."/>
            <person name="Theobald S."/>
            <person name="Kildgaard S."/>
            <person name="Isbrandt T."/>
            <person name="Kuo A."/>
            <person name="Sato A."/>
            <person name="Lyhne E.K."/>
            <person name="Kogle M.E."/>
            <person name="Wiebenga A."/>
            <person name="Kun R.S."/>
            <person name="Lubbers R.J."/>
            <person name="Makela M.R."/>
            <person name="Barry K."/>
            <person name="Chovatia M."/>
            <person name="Clum A."/>
            <person name="Daum C."/>
            <person name="Haridas S."/>
            <person name="He G."/>
            <person name="LaButti K."/>
            <person name="Lipzen A."/>
            <person name="Riley R."/>
            <person name="Salamov A."/>
            <person name="Simmons B.A."/>
            <person name="Magnuson J.K."/>
            <person name="Henrissat B."/>
            <person name="Mortensen U.H."/>
            <person name="Larsen T.O."/>
            <person name="Devries R.P."/>
            <person name="Grigoriev I.V."/>
            <person name="Machida M."/>
            <person name="Baker S.E."/>
            <person name="Andersen M.R."/>
            <person name="Cantor M.N."/>
            <person name="Hua S.X."/>
        </authorList>
    </citation>
    <scope>NUCLEOTIDE SEQUENCE [LARGE SCALE GENOMIC DNA]</scope>
    <source>
        <strain evidence="1 2">CBS 117616</strain>
    </source>
</reference>
<evidence type="ECO:0000313" key="1">
    <source>
        <dbReference type="EMBL" id="KAE8414809.1"/>
    </source>
</evidence>
<organism evidence="1 2">
    <name type="scientific">Aspergillus pseudocaelatus</name>
    <dbReference type="NCBI Taxonomy" id="1825620"/>
    <lineage>
        <taxon>Eukaryota</taxon>
        <taxon>Fungi</taxon>
        <taxon>Dikarya</taxon>
        <taxon>Ascomycota</taxon>
        <taxon>Pezizomycotina</taxon>
        <taxon>Eurotiomycetes</taxon>
        <taxon>Eurotiomycetidae</taxon>
        <taxon>Eurotiales</taxon>
        <taxon>Aspergillaceae</taxon>
        <taxon>Aspergillus</taxon>
        <taxon>Aspergillus subgen. Circumdati</taxon>
    </lineage>
</organism>